<reference evidence="1 2" key="1">
    <citation type="journal article" date="2012" name="J. Bacteriol.">
        <title>Complete genome sequence of a thermophilic methanogen, Methanocella conradii HZ254, isolated from Chinese rice field soil.</title>
        <authorList>
            <person name="Lu Z."/>
            <person name="Lu Y."/>
        </authorList>
    </citation>
    <scope>NUCLEOTIDE SEQUENCE [LARGE SCALE GENOMIC DNA]</scope>
    <source>
        <strain evidence="2">DSM 24694 / JCM 17849 / CGMCC 1.5162 / HZ254</strain>
    </source>
</reference>
<dbReference type="AlphaFoldDB" id="H8I8K7"/>
<gene>
    <name evidence="1" type="ordered locus">Mtc_0719</name>
</gene>
<dbReference type="eggNOG" id="arCOG03422">
    <property type="taxonomic scope" value="Archaea"/>
</dbReference>
<dbReference type="KEGG" id="mez:Mtc_0719"/>
<evidence type="ECO:0000313" key="2">
    <source>
        <dbReference type="Proteomes" id="UP000005233"/>
    </source>
</evidence>
<accession>H8I8K7</accession>
<organism evidence="1 2">
    <name type="scientific">Methanocella conradii (strain DSM 24694 / JCM 17849 / CGMCC 1.5162 / HZ254)</name>
    <dbReference type="NCBI Taxonomy" id="1041930"/>
    <lineage>
        <taxon>Archaea</taxon>
        <taxon>Methanobacteriati</taxon>
        <taxon>Methanobacteriota</taxon>
        <taxon>Stenosarchaea group</taxon>
        <taxon>Methanomicrobia</taxon>
        <taxon>Methanocellales</taxon>
        <taxon>Methanocellaceae</taxon>
        <taxon>Methanocella</taxon>
    </lineage>
</organism>
<dbReference type="InterPro" id="IPR010863">
    <property type="entry name" value="EarA-like"/>
</dbReference>
<dbReference type="HOGENOM" id="CLU_1801683_0_0_2"/>
<dbReference type="EMBL" id="CP003243">
    <property type="protein sequence ID" value="AFC99483.1"/>
    <property type="molecule type" value="Genomic_DNA"/>
</dbReference>
<name>H8I8K7_METCZ</name>
<dbReference type="Pfam" id="PF07381">
    <property type="entry name" value="EarA"/>
    <property type="match status" value="1"/>
</dbReference>
<keyword evidence="2" id="KW-1185">Reference proteome</keyword>
<proteinExistence type="predicted"/>
<sequence length="143" mass="16610">MEKELDLKIDISRVYRSLRKSRSRMRVYFCLWSIRPEEAGASEISGMTGLGIKDVLGALEGDGRKYNKEDSLVGLGMVTRKQVTIHGKSFVLYGARPLRLDVRGALWEYAQHVKDHRMLDVLQSEIEEKEEKYVERIPFLFFK</sequence>
<dbReference type="GeneID" id="25398951"/>
<dbReference type="Proteomes" id="UP000005233">
    <property type="component" value="Chromosome"/>
</dbReference>
<protein>
    <submittedName>
        <fullName evidence="1">Uncharacterized protein conserved in archaea</fullName>
    </submittedName>
</protein>
<dbReference type="RefSeq" id="WP_014405322.1">
    <property type="nucleotide sequence ID" value="NC_017034.1"/>
</dbReference>
<evidence type="ECO:0000313" key="1">
    <source>
        <dbReference type="EMBL" id="AFC99483.1"/>
    </source>
</evidence>
<dbReference type="STRING" id="1041930.Mtc_0719"/>